<keyword evidence="9" id="KW-1185">Reference proteome</keyword>
<evidence type="ECO:0008006" key="10">
    <source>
        <dbReference type="Google" id="ProtNLM"/>
    </source>
</evidence>
<keyword evidence="4" id="KW-0378">Hydrolase</keyword>
<proteinExistence type="inferred from homology"/>
<evidence type="ECO:0000256" key="1">
    <source>
        <dbReference type="ARBA" id="ARBA00001947"/>
    </source>
</evidence>
<dbReference type="Proteomes" id="UP000184442">
    <property type="component" value="Unassembled WGS sequence"/>
</dbReference>
<reference evidence="8 9" key="1">
    <citation type="submission" date="2016-11" db="EMBL/GenBank/DDBJ databases">
        <authorList>
            <person name="Jaros S."/>
            <person name="Januszkiewicz K."/>
            <person name="Wedrychowicz H."/>
        </authorList>
    </citation>
    <scope>NUCLEOTIDE SEQUENCE [LARGE SCALE GENOMIC DNA]</scope>
    <source>
        <strain evidence="8 9">DSM 19022</strain>
    </source>
</reference>
<sequence>MALLLFNLIPALPLDGGSVVRNLLLSRYSYKYATKIMTRSGKMLSILIILYNIKLMLNGQTALSYMFAGFFIFIGALKEEKNCSYIYLLNRNNKKMKKIHNLHVTQLNASKETYIRSIVDQFSPGNICKVMVYDEKGELLKELCEADIMDGFLKYGYYGKIKDIVK</sequence>
<keyword evidence="5" id="KW-0862">Zinc</keyword>
<gene>
    <name evidence="8" type="ORF">SAMN02745176_02077</name>
</gene>
<evidence type="ECO:0000313" key="8">
    <source>
        <dbReference type="EMBL" id="SHJ00802.1"/>
    </source>
</evidence>
<organism evidence="8 9">
    <name type="scientific">Lutispora thermophila DSM 19022</name>
    <dbReference type="NCBI Taxonomy" id="1122184"/>
    <lineage>
        <taxon>Bacteria</taxon>
        <taxon>Bacillati</taxon>
        <taxon>Bacillota</taxon>
        <taxon>Clostridia</taxon>
        <taxon>Lutisporales</taxon>
        <taxon>Lutisporaceae</taxon>
        <taxon>Lutispora</taxon>
    </lineage>
</organism>
<evidence type="ECO:0000256" key="2">
    <source>
        <dbReference type="ARBA" id="ARBA00007931"/>
    </source>
</evidence>
<dbReference type="PANTHER" id="PTHR39188">
    <property type="entry name" value="MEMBRANE-ASSOCIATED ZINC METALLOPROTEASE M50B"/>
    <property type="match status" value="1"/>
</dbReference>
<evidence type="ECO:0000313" key="9">
    <source>
        <dbReference type="Proteomes" id="UP000184442"/>
    </source>
</evidence>
<evidence type="ECO:0000256" key="6">
    <source>
        <dbReference type="ARBA" id="ARBA00023049"/>
    </source>
</evidence>
<evidence type="ECO:0000256" key="7">
    <source>
        <dbReference type="SAM" id="Phobius"/>
    </source>
</evidence>
<keyword evidence="7" id="KW-0472">Membrane</keyword>
<dbReference type="GO" id="GO:0008237">
    <property type="term" value="F:metallopeptidase activity"/>
    <property type="evidence" value="ECO:0007669"/>
    <property type="project" value="UniProtKB-KW"/>
</dbReference>
<keyword evidence="3" id="KW-0645">Protease</keyword>
<dbReference type="AlphaFoldDB" id="A0A1M6FSZ3"/>
<accession>A0A1M6FSZ3</accession>
<comment type="cofactor">
    <cofactor evidence="1">
        <name>Zn(2+)</name>
        <dbReference type="ChEBI" id="CHEBI:29105"/>
    </cofactor>
</comment>
<evidence type="ECO:0000256" key="4">
    <source>
        <dbReference type="ARBA" id="ARBA00022801"/>
    </source>
</evidence>
<name>A0A1M6FSZ3_9FIRM</name>
<feature type="transmembrane region" description="Helical" evidence="7">
    <location>
        <begin position="60"/>
        <end position="77"/>
    </location>
</feature>
<evidence type="ECO:0000256" key="3">
    <source>
        <dbReference type="ARBA" id="ARBA00022670"/>
    </source>
</evidence>
<dbReference type="GO" id="GO:0006508">
    <property type="term" value="P:proteolysis"/>
    <property type="evidence" value="ECO:0007669"/>
    <property type="project" value="UniProtKB-KW"/>
</dbReference>
<evidence type="ECO:0000256" key="5">
    <source>
        <dbReference type="ARBA" id="ARBA00022833"/>
    </source>
</evidence>
<dbReference type="EMBL" id="FQZS01000013">
    <property type="protein sequence ID" value="SHJ00802.1"/>
    <property type="molecule type" value="Genomic_DNA"/>
</dbReference>
<keyword evidence="6" id="KW-0482">Metalloprotease</keyword>
<protein>
    <recommendedName>
        <fullName evidence="10">Stage IV sporulation protein FB</fullName>
    </recommendedName>
</protein>
<keyword evidence="7" id="KW-0812">Transmembrane</keyword>
<keyword evidence="7" id="KW-1133">Transmembrane helix</keyword>
<dbReference type="STRING" id="1122184.SAMN02745176_02077"/>
<comment type="similarity">
    <text evidence="2">Belongs to the peptidase M50B family.</text>
</comment>
<dbReference type="PANTHER" id="PTHR39188:SF3">
    <property type="entry name" value="STAGE IV SPORULATION PROTEIN FB"/>
    <property type="match status" value="1"/>
</dbReference>